<name>A0A7R9ADK9_9CRUS</name>
<dbReference type="GO" id="GO:1990904">
    <property type="term" value="C:ribonucleoprotein complex"/>
    <property type="evidence" value="ECO:0007669"/>
    <property type="project" value="UniProtKB-UniRule"/>
</dbReference>
<dbReference type="GO" id="GO:0006396">
    <property type="term" value="P:RNA processing"/>
    <property type="evidence" value="ECO:0007669"/>
    <property type="project" value="InterPro"/>
</dbReference>
<keyword evidence="6" id="KW-1185">Reference proteome</keyword>
<organism evidence="5">
    <name type="scientific">Darwinula stevensoni</name>
    <dbReference type="NCBI Taxonomy" id="69355"/>
    <lineage>
        <taxon>Eukaryota</taxon>
        <taxon>Metazoa</taxon>
        <taxon>Ecdysozoa</taxon>
        <taxon>Arthropoda</taxon>
        <taxon>Crustacea</taxon>
        <taxon>Oligostraca</taxon>
        <taxon>Ostracoda</taxon>
        <taxon>Podocopa</taxon>
        <taxon>Podocopida</taxon>
        <taxon>Darwinulocopina</taxon>
        <taxon>Darwinuloidea</taxon>
        <taxon>Darwinulidae</taxon>
        <taxon>Darwinula</taxon>
    </lineage>
</organism>
<feature type="region of interest" description="Disordered" evidence="3">
    <location>
        <begin position="238"/>
        <end position="274"/>
    </location>
</feature>
<evidence type="ECO:0000313" key="5">
    <source>
        <dbReference type="EMBL" id="CAD7251910.1"/>
    </source>
</evidence>
<dbReference type="InterPro" id="IPR002344">
    <property type="entry name" value="Lupus_La"/>
</dbReference>
<dbReference type="EMBL" id="LR903451">
    <property type="protein sequence ID" value="CAD7251910.1"/>
    <property type="molecule type" value="Genomic_DNA"/>
</dbReference>
<evidence type="ECO:0000256" key="2">
    <source>
        <dbReference type="PROSITE-ProRule" id="PRU01288"/>
    </source>
</evidence>
<dbReference type="InterPro" id="IPR014886">
    <property type="entry name" value="La_xRRM"/>
</dbReference>
<protein>
    <recommendedName>
        <fullName evidence="4">XRRM domain-containing protein</fullName>
    </recommendedName>
</protein>
<feature type="compositionally biased region" description="Polar residues" evidence="3">
    <location>
        <begin position="64"/>
        <end position="75"/>
    </location>
</feature>
<dbReference type="GO" id="GO:0005634">
    <property type="term" value="C:nucleus"/>
    <property type="evidence" value="ECO:0007669"/>
    <property type="project" value="InterPro"/>
</dbReference>
<feature type="region of interest" description="Disordered" evidence="3">
    <location>
        <begin position="27"/>
        <end position="111"/>
    </location>
</feature>
<dbReference type="SMART" id="SM00360">
    <property type="entry name" value="RRM"/>
    <property type="match status" value="2"/>
</dbReference>
<reference evidence="5" key="1">
    <citation type="submission" date="2020-11" db="EMBL/GenBank/DDBJ databases">
        <authorList>
            <person name="Tran Van P."/>
        </authorList>
    </citation>
    <scope>NUCLEOTIDE SEQUENCE</scope>
</reference>
<feature type="compositionally biased region" description="Basic residues" evidence="3">
    <location>
        <begin position="370"/>
        <end position="395"/>
    </location>
</feature>
<dbReference type="Pfam" id="PF08777">
    <property type="entry name" value="RRM_3"/>
    <property type="match status" value="1"/>
</dbReference>
<dbReference type="OrthoDB" id="439993at2759"/>
<dbReference type="InterPro" id="IPR012677">
    <property type="entry name" value="Nucleotide-bd_a/b_plait_sf"/>
</dbReference>
<dbReference type="AlphaFoldDB" id="A0A7R9ADK9"/>
<accession>A0A7R9ADK9</accession>
<evidence type="ECO:0000313" key="6">
    <source>
        <dbReference type="Proteomes" id="UP000677054"/>
    </source>
</evidence>
<dbReference type="CDD" id="cd12291">
    <property type="entry name" value="RRM1_La"/>
    <property type="match status" value="1"/>
</dbReference>
<feature type="domain" description="XRRM" evidence="4">
    <location>
        <begin position="271"/>
        <end position="392"/>
    </location>
</feature>
<feature type="region of interest" description="Disordered" evidence="3">
    <location>
        <begin position="359"/>
        <end position="395"/>
    </location>
</feature>
<dbReference type="InterPro" id="IPR035979">
    <property type="entry name" value="RBD_domain_sf"/>
</dbReference>
<dbReference type="PROSITE" id="PS51939">
    <property type="entry name" value="XRRM"/>
    <property type="match status" value="1"/>
</dbReference>
<gene>
    <name evidence="5" type="ORF">DSTB1V02_LOCUS11672</name>
</gene>
<feature type="compositionally biased region" description="Acidic residues" evidence="3">
    <location>
        <begin position="254"/>
        <end position="266"/>
    </location>
</feature>
<proteinExistence type="predicted"/>
<evidence type="ECO:0000259" key="4">
    <source>
        <dbReference type="PROSITE" id="PS51939"/>
    </source>
</evidence>
<sequence length="395" mass="45166">MPHRREEGKAQEELVFRSLMMDEKEAANGTVDNGQLLNCNDKPIDSKDGKGADIKGENEEKTIDSSGAALSSPSKPLSDEDKAKIVRQVEVSDDGSKIRRHPDNPLPEEGEERRDALLQCTVYVKNFPQTVTIDDLLAFFPQDDIDHIYMRRHRDALEKKHVFKGSVLVTFKTKEKAQAYLAQDAIKYQDAELIKMWQKEWLEEKKQEKQKGKEQQKAMKEQQKKEKQEAAKYVAKYEQARKGKKENEERKDGEGEEGEGEGEPEAEERKGFPKGTVLQLKGIVSGTSWKDIKAELEKFEADIAFIKYSKGDSEAYVRLQEENSASEIKKKIDESEKKVEVHGAPVEVCIMAEDEEEEFLRKEHEQKEKTKGKKRFQGKRRGRGGGPPGKRRRAN</sequence>
<feature type="compositionally biased region" description="Basic and acidic residues" evidence="3">
    <location>
        <begin position="42"/>
        <end position="63"/>
    </location>
</feature>
<dbReference type="SUPFAM" id="SSF54928">
    <property type="entry name" value="RNA-binding domain, RBD"/>
    <property type="match status" value="2"/>
</dbReference>
<evidence type="ECO:0000256" key="1">
    <source>
        <dbReference type="ARBA" id="ARBA00022884"/>
    </source>
</evidence>
<dbReference type="GO" id="GO:0003723">
    <property type="term" value="F:RNA binding"/>
    <property type="evidence" value="ECO:0007669"/>
    <property type="project" value="UniProtKB-KW"/>
</dbReference>
<feature type="compositionally biased region" description="Basic and acidic residues" evidence="3">
    <location>
        <begin position="359"/>
        <end position="369"/>
    </location>
</feature>
<feature type="compositionally biased region" description="Basic and acidic residues" evidence="3">
    <location>
        <begin position="238"/>
        <end position="253"/>
    </location>
</feature>
<dbReference type="InterPro" id="IPR000504">
    <property type="entry name" value="RRM_dom"/>
</dbReference>
<keyword evidence="1 2" id="KW-0694">RNA-binding</keyword>
<dbReference type="Proteomes" id="UP000677054">
    <property type="component" value="Unassembled WGS sequence"/>
</dbReference>
<evidence type="ECO:0000256" key="3">
    <source>
        <dbReference type="SAM" id="MobiDB-lite"/>
    </source>
</evidence>
<dbReference type="EMBL" id="CAJPEV010003934">
    <property type="protein sequence ID" value="CAG0900830.1"/>
    <property type="molecule type" value="Genomic_DNA"/>
</dbReference>
<dbReference type="PRINTS" id="PR00302">
    <property type="entry name" value="LUPUSLA"/>
</dbReference>
<dbReference type="Gene3D" id="3.30.70.330">
    <property type="match status" value="2"/>
</dbReference>
<feature type="compositionally biased region" description="Basic and acidic residues" evidence="3">
    <location>
        <begin position="94"/>
        <end position="103"/>
    </location>
</feature>